<dbReference type="KEGG" id="ache:ACHE_50781A"/>
<protein>
    <submittedName>
        <fullName evidence="1">Uncharacterized protein</fullName>
    </submittedName>
</protein>
<reference evidence="1" key="1">
    <citation type="submission" date="2021-01" db="EMBL/GenBank/DDBJ databases">
        <authorList>
            <consortium name="Aspergillus chevalieri M1 genome sequencing consortium"/>
            <person name="Kazuki M."/>
            <person name="Futagami T."/>
        </authorList>
    </citation>
    <scope>NUCLEOTIDE SEQUENCE</scope>
    <source>
        <strain evidence="1">M1</strain>
    </source>
</reference>
<gene>
    <name evidence="1" type="ORF">ACHE_50781A</name>
</gene>
<dbReference type="EMBL" id="AP024420">
    <property type="protein sequence ID" value="BCR89583.1"/>
    <property type="molecule type" value="Genomic_DNA"/>
</dbReference>
<dbReference type="GeneID" id="66983941"/>
<sequence>MSSRPQSSICSITDDCQITQEERNAAYNYAEVESAEFKGLGIHQTVRTKLS</sequence>
<dbReference type="Proteomes" id="UP000637239">
    <property type="component" value="Chromosome 5"/>
</dbReference>
<name>A0A7R7ZPG6_ASPCH</name>
<proteinExistence type="predicted"/>
<reference evidence="1" key="2">
    <citation type="submission" date="2021-02" db="EMBL/GenBank/DDBJ databases">
        <title>Aspergillus chevalieri M1 genome sequence.</title>
        <authorList>
            <person name="Kadooka C."/>
            <person name="Mori K."/>
            <person name="Futagami T."/>
        </authorList>
    </citation>
    <scope>NUCLEOTIDE SEQUENCE</scope>
    <source>
        <strain evidence="1">M1</strain>
    </source>
</reference>
<dbReference type="RefSeq" id="XP_043138105.1">
    <property type="nucleotide sequence ID" value="XM_043280536.1"/>
</dbReference>
<evidence type="ECO:0000313" key="1">
    <source>
        <dbReference type="EMBL" id="BCR89583.1"/>
    </source>
</evidence>
<keyword evidence="2" id="KW-1185">Reference proteome</keyword>
<evidence type="ECO:0000313" key="2">
    <source>
        <dbReference type="Proteomes" id="UP000637239"/>
    </source>
</evidence>
<organism evidence="1 2">
    <name type="scientific">Aspergillus chevalieri</name>
    <name type="common">Eurotium chevalieri</name>
    <dbReference type="NCBI Taxonomy" id="182096"/>
    <lineage>
        <taxon>Eukaryota</taxon>
        <taxon>Fungi</taxon>
        <taxon>Dikarya</taxon>
        <taxon>Ascomycota</taxon>
        <taxon>Pezizomycotina</taxon>
        <taxon>Eurotiomycetes</taxon>
        <taxon>Eurotiomycetidae</taxon>
        <taxon>Eurotiales</taxon>
        <taxon>Aspergillaceae</taxon>
        <taxon>Aspergillus</taxon>
        <taxon>Aspergillus subgen. Aspergillus</taxon>
    </lineage>
</organism>
<dbReference type="AlphaFoldDB" id="A0A7R7ZPG6"/>
<accession>A0A7R7ZPG6</accession>